<dbReference type="GO" id="GO:0016787">
    <property type="term" value="F:hydrolase activity"/>
    <property type="evidence" value="ECO:0007669"/>
    <property type="project" value="UniProtKB-KW"/>
</dbReference>
<keyword evidence="12" id="KW-1185">Reference proteome</keyword>
<accession>A0A5N4B6R4</accession>
<dbReference type="Pfam" id="PF13359">
    <property type="entry name" value="DDE_Tnp_4"/>
    <property type="match status" value="1"/>
</dbReference>
<dbReference type="EMBL" id="VVIM01000001">
    <property type="protein sequence ID" value="KAB0803114.1"/>
    <property type="molecule type" value="Genomic_DNA"/>
</dbReference>
<evidence type="ECO:0000256" key="7">
    <source>
        <dbReference type="ARBA" id="ARBA00023242"/>
    </source>
</evidence>
<dbReference type="PANTHER" id="PTHR22930">
    <property type="match status" value="1"/>
</dbReference>
<evidence type="ECO:0000256" key="8">
    <source>
        <dbReference type="SAM" id="Phobius"/>
    </source>
</evidence>
<dbReference type="InterPro" id="IPR027806">
    <property type="entry name" value="HARBI1_dom"/>
</dbReference>
<name>A0A5N4B6R4_PHOPY</name>
<feature type="transmembrane region" description="Helical" evidence="8">
    <location>
        <begin position="6"/>
        <end position="22"/>
    </location>
</feature>
<organism evidence="11 12">
    <name type="scientific">Photinus pyralis</name>
    <name type="common">Common eastern firefly</name>
    <name type="synonym">Lampyris pyralis</name>
    <dbReference type="NCBI Taxonomy" id="7054"/>
    <lineage>
        <taxon>Eukaryota</taxon>
        <taxon>Metazoa</taxon>
        <taxon>Ecdysozoa</taxon>
        <taxon>Arthropoda</taxon>
        <taxon>Hexapoda</taxon>
        <taxon>Insecta</taxon>
        <taxon>Pterygota</taxon>
        <taxon>Neoptera</taxon>
        <taxon>Endopterygota</taxon>
        <taxon>Coleoptera</taxon>
        <taxon>Polyphaga</taxon>
        <taxon>Elateriformia</taxon>
        <taxon>Elateroidea</taxon>
        <taxon>Lampyridae</taxon>
        <taxon>Lampyrinae</taxon>
        <taxon>Photinus</taxon>
    </lineage>
</organism>
<comment type="subcellular location">
    <subcellularLocation>
        <location evidence="2">Nucleus</location>
    </subcellularLocation>
</comment>
<keyword evidence="8" id="KW-0472">Membrane</keyword>
<evidence type="ECO:0000259" key="9">
    <source>
        <dbReference type="Pfam" id="PF13359"/>
    </source>
</evidence>
<keyword evidence="8" id="KW-1133">Transmembrane helix</keyword>
<comment type="caution">
    <text evidence="11">The sequence shown here is derived from an EMBL/GenBank/DDBJ whole genome shotgun (WGS) entry which is preliminary data.</text>
</comment>
<evidence type="ECO:0000256" key="4">
    <source>
        <dbReference type="ARBA" id="ARBA00022722"/>
    </source>
</evidence>
<evidence type="ECO:0000256" key="5">
    <source>
        <dbReference type="ARBA" id="ARBA00022723"/>
    </source>
</evidence>
<dbReference type="InParanoid" id="A0A5N4B6R4"/>
<dbReference type="PANTHER" id="PTHR22930:SF269">
    <property type="entry name" value="NUCLEASE HARBI1-LIKE PROTEIN"/>
    <property type="match status" value="1"/>
</dbReference>
<dbReference type="Proteomes" id="UP000327044">
    <property type="component" value="Unassembled WGS sequence"/>
</dbReference>
<feature type="domain" description="DDE Tnp4" evidence="9">
    <location>
        <begin position="173"/>
        <end position="340"/>
    </location>
</feature>
<keyword evidence="6" id="KW-0378">Hydrolase</keyword>
<evidence type="ECO:0000256" key="2">
    <source>
        <dbReference type="ARBA" id="ARBA00004123"/>
    </source>
</evidence>
<evidence type="ECO:0000256" key="6">
    <source>
        <dbReference type="ARBA" id="ARBA00022801"/>
    </source>
</evidence>
<keyword evidence="8" id="KW-0812">Transmembrane</keyword>
<proteinExistence type="inferred from homology"/>
<evidence type="ECO:0000256" key="1">
    <source>
        <dbReference type="ARBA" id="ARBA00001968"/>
    </source>
</evidence>
<dbReference type="GO" id="GO:0005634">
    <property type="term" value="C:nucleus"/>
    <property type="evidence" value="ECO:0007669"/>
    <property type="project" value="UniProtKB-SubCell"/>
</dbReference>
<dbReference type="GO" id="GO:0046872">
    <property type="term" value="F:metal ion binding"/>
    <property type="evidence" value="ECO:0007669"/>
    <property type="project" value="UniProtKB-KW"/>
</dbReference>
<dbReference type="EMBL" id="VVIM01000001">
    <property type="protein sequence ID" value="KAB0805301.1"/>
    <property type="molecule type" value="Genomic_DNA"/>
</dbReference>
<evidence type="ECO:0000313" key="12">
    <source>
        <dbReference type="Proteomes" id="UP000327044"/>
    </source>
</evidence>
<evidence type="ECO:0000313" key="11">
    <source>
        <dbReference type="EMBL" id="KAB0805301.1"/>
    </source>
</evidence>
<keyword evidence="4" id="KW-0540">Nuclease</keyword>
<dbReference type="InterPro" id="IPR045249">
    <property type="entry name" value="HARBI1-like"/>
</dbReference>
<protein>
    <recommendedName>
        <fullName evidence="9">DDE Tnp4 domain-containing protein</fullName>
    </recommendedName>
</protein>
<reference evidence="11 12" key="1">
    <citation type="journal article" date="2018" name="Elife">
        <title>Firefly genomes illuminate parallel origins of bioluminescence in beetles.</title>
        <authorList>
            <person name="Fallon T.R."/>
            <person name="Lower S.E."/>
            <person name="Chang C.H."/>
            <person name="Bessho-Uehara M."/>
            <person name="Martin G.J."/>
            <person name="Bewick A.J."/>
            <person name="Behringer M."/>
            <person name="Debat H.J."/>
            <person name="Wong I."/>
            <person name="Day J.C."/>
            <person name="Suvorov A."/>
            <person name="Silva C.J."/>
            <person name="Stanger-Hall K.F."/>
            <person name="Hall D.W."/>
            <person name="Schmitz R.J."/>
            <person name="Nelson D.R."/>
            <person name="Lewis S.M."/>
            <person name="Shigenobu S."/>
            <person name="Bybee S.M."/>
            <person name="Larracuente A.M."/>
            <person name="Oba Y."/>
            <person name="Weng J.K."/>
        </authorList>
    </citation>
    <scope>NUCLEOTIDE SEQUENCE [LARGE SCALE GENOMIC DNA]</scope>
    <source>
        <strain evidence="11">1611_PpyrPB1</strain>
        <tissue evidence="11">Whole body</tissue>
    </source>
</reference>
<keyword evidence="5" id="KW-0479">Metal-binding</keyword>
<dbReference type="GO" id="GO:0004518">
    <property type="term" value="F:nuclease activity"/>
    <property type="evidence" value="ECO:0007669"/>
    <property type="project" value="UniProtKB-KW"/>
</dbReference>
<gene>
    <name evidence="10" type="ORF">PPYR_00084</name>
    <name evidence="11" type="ORF">PPYR_02271</name>
</gene>
<dbReference type="OrthoDB" id="6582319at2759"/>
<evidence type="ECO:0000256" key="3">
    <source>
        <dbReference type="ARBA" id="ARBA00006958"/>
    </source>
</evidence>
<comment type="similarity">
    <text evidence="3">Belongs to the HARBI1 family.</text>
</comment>
<keyword evidence="7" id="KW-0539">Nucleus</keyword>
<comment type="cofactor">
    <cofactor evidence="1">
        <name>a divalent metal cation</name>
        <dbReference type="ChEBI" id="CHEBI:60240"/>
    </cofactor>
</comment>
<reference evidence="11" key="2">
    <citation type="submission" date="2019-08" db="EMBL/GenBank/DDBJ databases">
        <authorList>
            <consortium name="Photinus pyralis genome working group"/>
            <person name="Fallon T.R."/>
            <person name="Sander Lower S.E."/>
            <person name="Weng J.-K."/>
        </authorList>
    </citation>
    <scope>NUCLEOTIDE SEQUENCE</scope>
    <source>
        <strain evidence="11">1611_PpyrPB1</strain>
        <tissue evidence="11">Whole body</tissue>
    </source>
</reference>
<sequence>MMDDDEVFAAFLLLTTAAMLYLKRKKRVRRYKVRPINRNRIVHGQFHKRVRRMREMDHEQYFKYTRMTPAVFDNLLSIVGPHLQRHKKKSHISPAERLTLTLHYLAEGCSMQEIATNFYMGKTTVHIIIKQTCSVLWDVLSPIHLKPPTGTEFVKISKGFYQRWNMPNCLGALDGKHIQIQAPAHSGSDFFNYKKTSSIVLMAACDAFYRFTLVDVGGYGSQHDSIVFSESAFGQAILKNQNDVLDLPDAKQLPGTSVSLPFFFVADQAFPLHKRIMRPYPGERLGENKEIFNYRLSRARRTIENTFGILSARWRIFRRPIVANVTTCEAIVKACVVLHNFLQVKEEDIPMGSRKYCPTGFGDEVDINGGLRPGQWRNESNMLRPVGRLGSNFSTRIVRQNRELLTAYFASAQGKVSWQYDHIAEGSLPS</sequence>
<dbReference type="AlphaFoldDB" id="A0A5N4B6R4"/>
<evidence type="ECO:0000313" key="10">
    <source>
        <dbReference type="EMBL" id="KAB0803114.1"/>
    </source>
</evidence>